<dbReference type="Pfam" id="PF08448">
    <property type="entry name" value="PAS_4"/>
    <property type="match status" value="1"/>
</dbReference>
<evidence type="ECO:0000256" key="1">
    <source>
        <dbReference type="ARBA" id="ARBA00022553"/>
    </source>
</evidence>
<dbReference type="PROSITE" id="PS50801">
    <property type="entry name" value="STAS"/>
    <property type="match status" value="1"/>
</dbReference>
<dbReference type="InterPro" id="IPR035965">
    <property type="entry name" value="PAS-like_dom_sf"/>
</dbReference>
<dbReference type="Gene3D" id="3.30.750.24">
    <property type="entry name" value="STAS domain"/>
    <property type="match status" value="1"/>
</dbReference>
<protein>
    <submittedName>
        <fullName evidence="5">Response regulator</fullName>
    </submittedName>
</protein>
<proteinExistence type="predicted"/>
<dbReference type="CDD" id="cd07041">
    <property type="entry name" value="STAS_RsbR_RsbS_like"/>
    <property type="match status" value="1"/>
</dbReference>
<evidence type="ECO:0000259" key="4">
    <source>
        <dbReference type="PROSITE" id="PS50801"/>
    </source>
</evidence>
<dbReference type="PANTHER" id="PTHR33745">
    <property type="entry name" value="RSBT ANTAGONIST PROTEIN RSBS-RELATED"/>
    <property type="match status" value="1"/>
</dbReference>
<reference evidence="5 6" key="1">
    <citation type="submission" date="2022-11" db="EMBL/GenBank/DDBJ databases">
        <title>Minimal conservation of predation-associated metabolite biosynthetic gene clusters underscores biosynthetic potential of Myxococcota including descriptions for ten novel species: Archangium lansinium sp. nov., Myxococcus landrumus sp. nov., Nannocystis bai.</title>
        <authorList>
            <person name="Ahearne A."/>
            <person name="Stevens C."/>
            <person name="Dowd S."/>
        </authorList>
    </citation>
    <scope>NUCLEOTIDE SEQUENCE [LARGE SCALE GENOMIC DNA]</scope>
    <source>
        <strain evidence="5 6">RJM3</strain>
    </source>
</reference>
<evidence type="ECO:0000313" key="6">
    <source>
        <dbReference type="Proteomes" id="UP001221411"/>
    </source>
</evidence>
<name>A0ABT5F215_9BACT</name>
<dbReference type="InterPro" id="IPR011006">
    <property type="entry name" value="CheY-like_superfamily"/>
</dbReference>
<sequence length="436" mass="47433">MLTNNRRILVVDDSDAIHRDFLEILKPRRSSFDLDAMEASIFGVRAAAPPVLDFELAFASQGAEALEKVRQARGVAAPYALAFVDMRMPPGWDGLETLTHLWAADPTLQAVICSAYSDHSWAEITEKLGVTDRFLILKKPFDPVEVRQIACALTEKWNQAERSSRAEADLRRSEAKNRGILTALPDALLVVARDGVCRDFNPARGADALTLVFRPGEPISAALGDALGAQMGTYVELAIDTGNAQSFELRLEEKGGARHFEARVAGIDADEALVLLRDVTEERQRDEAIEQQRAREDAMRAQNETLLSISTPLIPITDDIVVMPLVGELEALRLQHAQETLLQGIVARGARVAILDMTGVPRVTPVVADEIVRMAQGVRLLGAEVMLTGIRPEVAQTLVALGEGFSGLSTQRTLQSGIAFAMGRRPGGRGASCKRT</sequence>
<dbReference type="SUPFAM" id="SSF52172">
    <property type="entry name" value="CheY-like"/>
    <property type="match status" value="1"/>
</dbReference>
<organism evidence="5 6">
    <name type="scientific">Polyangium mundeleinium</name>
    <dbReference type="NCBI Taxonomy" id="2995306"/>
    <lineage>
        <taxon>Bacteria</taxon>
        <taxon>Pseudomonadati</taxon>
        <taxon>Myxococcota</taxon>
        <taxon>Polyangia</taxon>
        <taxon>Polyangiales</taxon>
        <taxon>Polyangiaceae</taxon>
        <taxon>Polyangium</taxon>
    </lineage>
</organism>
<dbReference type="SUPFAM" id="SSF55785">
    <property type="entry name" value="PYP-like sensor domain (PAS domain)"/>
    <property type="match status" value="1"/>
</dbReference>
<dbReference type="InterPro" id="IPR001789">
    <property type="entry name" value="Sig_transdc_resp-reg_receiver"/>
</dbReference>
<keyword evidence="6" id="KW-1185">Reference proteome</keyword>
<feature type="domain" description="STAS" evidence="4">
    <location>
        <begin position="310"/>
        <end position="421"/>
    </location>
</feature>
<dbReference type="Proteomes" id="UP001221411">
    <property type="component" value="Unassembled WGS sequence"/>
</dbReference>
<dbReference type="InterPro" id="IPR036513">
    <property type="entry name" value="STAS_dom_sf"/>
</dbReference>
<evidence type="ECO:0000313" key="5">
    <source>
        <dbReference type="EMBL" id="MDC0748142.1"/>
    </source>
</evidence>
<dbReference type="Pfam" id="PF00072">
    <property type="entry name" value="Response_reg"/>
    <property type="match status" value="1"/>
</dbReference>
<feature type="domain" description="Response regulatory" evidence="3">
    <location>
        <begin position="7"/>
        <end position="154"/>
    </location>
</feature>
<evidence type="ECO:0000256" key="2">
    <source>
        <dbReference type="PROSITE-ProRule" id="PRU00169"/>
    </source>
</evidence>
<keyword evidence="1 2" id="KW-0597">Phosphoprotein</keyword>
<accession>A0ABT5F215</accession>
<dbReference type="InterPro" id="IPR051932">
    <property type="entry name" value="Bact_StressResp_Reg"/>
</dbReference>
<feature type="modified residue" description="4-aspartylphosphate" evidence="2">
    <location>
        <position position="85"/>
    </location>
</feature>
<dbReference type="SUPFAM" id="SSF52091">
    <property type="entry name" value="SpoIIaa-like"/>
    <property type="match status" value="1"/>
</dbReference>
<dbReference type="Pfam" id="PF01740">
    <property type="entry name" value="STAS"/>
    <property type="match status" value="1"/>
</dbReference>
<dbReference type="PANTHER" id="PTHR33745:SF3">
    <property type="entry name" value="RSBT CO-ANTAGONIST PROTEIN RSBRC"/>
    <property type="match status" value="1"/>
</dbReference>
<dbReference type="EMBL" id="JAQNDO010000001">
    <property type="protein sequence ID" value="MDC0748142.1"/>
    <property type="molecule type" value="Genomic_DNA"/>
</dbReference>
<dbReference type="Gene3D" id="3.40.50.2300">
    <property type="match status" value="1"/>
</dbReference>
<gene>
    <name evidence="5" type="ORF">POL67_42835</name>
</gene>
<dbReference type="InterPro" id="IPR013656">
    <property type="entry name" value="PAS_4"/>
</dbReference>
<dbReference type="Gene3D" id="3.30.450.20">
    <property type="entry name" value="PAS domain"/>
    <property type="match status" value="1"/>
</dbReference>
<evidence type="ECO:0000259" key="3">
    <source>
        <dbReference type="PROSITE" id="PS50110"/>
    </source>
</evidence>
<dbReference type="PROSITE" id="PS50110">
    <property type="entry name" value="RESPONSE_REGULATORY"/>
    <property type="match status" value="1"/>
</dbReference>
<comment type="caution">
    <text evidence="5">The sequence shown here is derived from an EMBL/GenBank/DDBJ whole genome shotgun (WGS) entry which is preliminary data.</text>
</comment>
<dbReference type="InterPro" id="IPR002645">
    <property type="entry name" value="STAS_dom"/>
</dbReference>
<dbReference type="RefSeq" id="WP_271926946.1">
    <property type="nucleotide sequence ID" value="NZ_JAQNDO010000001.1"/>
</dbReference>